<comment type="caution">
    <text evidence="1">The sequence shown here is derived from an EMBL/GenBank/DDBJ whole genome shotgun (WGS) entry which is preliminary data.</text>
</comment>
<evidence type="ECO:0000313" key="2">
    <source>
        <dbReference type="Proteomes" id="UP001194696"/>
    </source>
</evidence>
<keyword evidence="2" id="KW-1185">Reference proteome</keyword>
<gene>
    <name evidence="1" type="ORF">BGZ96_000359</name>
</gene>
<name>A0ABQ7JPM7_9FUNG</name>
<dbReference type="InterPro" id="IPR036396">
    <property type="entry name" value="Cyt_P450_sf"/>
</dbReference>
<organism evidence="1 2">
    <name type="scientific">Linnemannia gamsii</name>
    <dbReference type="NCBI Taxonomy" id="64522"/>
    <lineage>
        <taxon>Eukaryota</taxon>
        <taxon>Fungi</taxon>
        <taxon>Fungi incertae sedis</taxon>
        <taxon>Mucoromycota</taxon>
        <taxon>Mortierellomycotina</taxon>
        <taxon>Mortierellomycetes</taxon>
        <taxon>Mortierellales</taxon>
        <taxon>Mortierellaceae</taxon>
        <taxon>Linnemannia</taxon>
    </lineage>
</organism>
<sequence length="137" mass="15532">MTLLNCFQLIYRNTPASPSATSNKLKLIIAIITLFTYKYRSHAIGTRRRDDLKEPKGAVPFFGHMFLMASIPGTKAHDAFLKNYHELGPIWSISLPGIGRMIQGDYPEMVEYVAKTNFAAYEKGWHFNKALHDIAGR</sequence>
<dbReference type="Proteomes" id="UP001194696">
    <property type="component" value="Unassembled WGS sequence"/>
</dbReference>
<dbReference type="SUPFAM" id="SSF48264">
    <property type="entry name" value="Cytochrome P450"/>
    <property type="match status" value="1"/>
</dbReference>
<evidence type="ECO:0008006" key="3">
    <source>
        <dbReference type="Google" id="ProtNLM"/>
    </source>
</evidence>
<dbReference type="Gene3D" id="1.10.630.10">
    <property type="entry name" value="Cytochrome P450"/>
    <property type="match status" value="1"/>
</dbReference>
<feature type="non-terminal residue" evidence="1">
    <location>
        <position position="137"/>
    </location>
</feature>
<proteinExistence type="predicted"/>
<accession>A0ABQ7JPM7</accession>
<evidence type="ECO:0000313" key="1">
    <source>
        <dbReference type="EMBL" id="KAG0282559.1"/>
    </source>
</evidence>
<protein>
    <recommendedName>
        <fullName evidence="3">Cytochrome P450</fullName>
    </recommendedName>
</protein>
<dbReference type="EMBL" id="JAAAIM010001042">
    <property type="protein sequence ID" value="KAG0282559.1"/>
    <property type="molecule type" value="Genomic_DNA"/>
</dbReference>
<reference evidence="1 2" key="1">
    <citation type="journal article" date="2020" name="Fungal Divers.">
        <title>Resolving the Mortierellaceae phylogeny through synthesis of multi-gene phylogenetics and phylogenomics.</title>
        <authorList>
            <person name="Vandepol N."/>
            <person name="Liber J."/>
            <person name="Desiro A."/>
            <person name="Na H."/>
            <person name="Kennedy M."/>
            <person name="Barry K."/>
            <person name="Grigoriev I.V."/>
            <person name="Miller A.N."/>
            <person name="O'Donnell K."/>
            <person name="Stajich J.E."/>
            <person name="Bonito G."/>
        </authorList>
    </citation>
    <scope>NUCLEOTIDE SEQUENCE [LARGE SCALE GENOMIC DNA]</scope>
    <source>
        <strain evidence="1 2">AD045</strain>
    </source>
</reference>